<comment type="caution">
    <text evidence="4">The sequence shown here is derived from an EMBL/GenBank/DDBJ whole genome shotgun (WGS) entry which is preliminary data.</text>
</comment>
<evidence type="ECO:0000256" key="2">
    <source>
        <dbReference type="SAM" id="Phobius"/>
    </source>
</evidence>
<keyword evidence="2" id="KW-0472">Membrane</keyword>
<feature type="compositionally biased region" description="Basic and acidic residues" evidence="1">
    <location>
        <begin position="105"/>
        <end position="115"/>
    </location>
</feature>
<dbReference type="Proteomes" id="UP000446866">
    <property type="component" value="Unassembled WGS sequence"/>
</dbReference>
<reference evidence="4 5" key="1">
    <citation type="submission" date="2018-08" db="EMBL/GenBank/DDBJ databases">
        <title>Murine metabolic-syndrome-specific gut microbial biobank.</title>
        <authorList>
            <person name="Liu C."/>
        </authorList>
    </citation>
    <scope>NUCLEOTIDE SEQUENCE [LARGE SCALE GENOMIC DNA]</scope>
    <source>
        <strain evidence="4 5">28</strain>
    </source>
</reference>
<dbReference type="EMBL" id="QXWK01000002">
    <property type="protein sequence ID" value="NBH60464.1"/>
    <property type="molecule type" value="Genomic_DNA"/>
</dbReference>
<dbReference type="InterPro" id="IPR036680">
    <property type="entry name" value="SPOR-like_sf"/>
</dbReference>
<feature type="transmembrane region" description="Helical" evidence="2">
    <location>
        <begin position="38"/>
        <end position="59"/>
    </location>
</feature>
<protein>
    <submittedName>
        <fullName evidence="4">SPOR domain-containing protein</fullName>
    </submittedName>
</protein>
<organism evidence="4 5">
    <name type="scientific">Anaerotruncus colihominis</name>
    <dbReference type="NCBI Taxonomy" id="169435"/>
    <lineage>
        <taxon>Bacteria</taxon>
        <taxon>Bacillati</taxon>
        <taxon>Bacillota</taxon>
        <taxon>Clostridia</taxon>
        <taxon>Eubacteriales</taxon>
        <taxon>Oscillospiraceae</taxon>
        <taxon>Anaerotruncus</taxon>
    </lineage>
</organism>
<dbReference type="AlphaFoldDB" id="A0A845QGI0"/>
<dbReference type="SUPFAM" id="SSF110997">
    <property type="entry name" value="Sporulation related repeat"/>
    <property type="match status" value="1"/>
</dbReference>
<accession>A0A845QGI0</accession>
<name>A0A845QGI0_9FIRM</name>
<evidence type="ECO:0000313" key="4">
    <source>
        <dbReference type="EMBL" id="NBH60464.1"/>
    </source>
</evidence>
<dbReference type="Gene3D" id="3.30.70.1070">
    <property type="entry name" value="Sporulation related repeat"/>
    <property type="match status" value="1"/>
</dbReference>
<dbReference type="PROSITE" id="PS51724">
    <property type="entry name" value="SPOR"/>
    <property type="match status" value="1"/>
</dbReference>
<proteinExistence type="predicted"/>
<keyword evidence="2" id="KW-0812">Transmembrane</keyword>
<feature type="region of interest" description="Disordered" evidence="1">
    <location>
        <begin position="89"/>
        <end position="115"/>
    </location>
</feature>
<keyword evidence="2" id="KW-1133">Transmembrane helix</keyword>
<keyword evidence="5" id="KW-1185">Reference proteome</keyword>
<feature type="compositionally biased region" description="Acidic residues" evidence="1">
    <location>
        <begin position="91"/>
        <end position="104"/>
    </location>
</feature>
<dbReference type="InterPro" id="IPR007730">
    <property type="entry name" value="SPOR-like_dom"/>
</dbReference>
<feature type="domain" description="SPOR" evidence="3">
    <location>
        <begin position="114"/>
        <end position="188"/>
    </location>
</feature>
<gene>
    <name evidence="4" type="ORF">D0435_02090</name>
</gene>
<dbReference type="Pfam" id="PF05036">
    <property type="entry name" value="SPOR"/>
    <property type="match status" value="1"/>
</dbReference>
<evidence type="ECO:0000259" key="3">
    <source>
        <dbReference type="PROSITE" id="PS51724"/>
    </source>
</evidence>
<evidence type="ECO:0000313" key="5">
    <source>
        <dbReference type="Proteomes" id="UP000446866"/>
    </source>
</evidence>
<sequence>MSTFSFAAYDVIIISTRRQEKVNKRKIRRYHRQRKNSGVNLLGIVGIMLVAVVCGYMTARFIIAPLLGYDTEVLKLDFPSNLLDVFHSDDEKDGSDDGSDEGEEQKDKNDAEKTDAEGEYTLQYGVFSSKSGAEELAGKLKTEDIDTEIMESDGQFKVISSERGTKKEALALLKDTESSYAKGIFITQLS</sequence>
<evidence type="ECO:0000256" key="1">
    <source>
        <dbReference type="SAM" id="MobiDB-lite"/>
    </source>
</evidence>
<dbReference type="GO" id="GO:0042834">
    <property type="term" value="F:peptidoglycan binding"/>
    <property type="evidence" value="ECO:0007669"/>
    <property type="project" value="InterPro"/>
</dbReference>